<dbReference type="RefSeq" id="WP_071874174.1">
    <property type="nucleotide sequence ID" value="NZ_JBHSHF010000014.1"/>
</dbReference>
<keyword evidence="2" id="KW-0472">Membrane</keyword>
<dbReference type="Pfam" id="PF01966">
    <property type="entry name" value="HD"/>
    <property type="match status" value="1"/>
</dbReference>
<feature type="region of interest" description="Disordered" evidence="1">
    <location>
        <begin position="717"/>
        <end position="736"/>
    </location>
</feature>
<dbReference type="InterPro" id="IPR052722">
    <property type="entry name" value="PgpH_phosphodiesterase"/>
</dbReference>
<sequence>MIIQPLIKIYEKLGKFLIPFVLVLFFLFSSLLIFPNVQQRAVDYKEGQVAEKSIRANKTIENTQATEQKRQLAAESVTPEYTYDEDLVKRQEQLLKTLFSLIGEVKTEAALENESRQKAVKENETFQAVTIDEQIALLKKRFEQVDSDDLTFYQKIPNPFYELIFSMTNTEIEEVETQTLAIMNEQMGQQVRASNLEDIKQNANDKISFLNVSNDQAQAIRYLINQGIVVNSVLNEKRTEELMQAAKESVQPVMIFQGEVIVREGSQIDANMIEKLNLLGMTKQSTSIFPLVSMILSNVLQVLVLLYFLKQIQPNTTRFIAVIFYTAMMSFSIVVMKFLQLFQMNNTQYMPLLFPAAFVPLILTVFISRRTGVLAALFQVILATYIFYDSIGTNFLNIILLSYLFSGLMGTLLKRKRISEQGFAAIVWLMLFPFWMNVILVIYQGMSFTDSRSWMNLATSLVGGILSLILTIGLHPYIELLITDNSMIVLNELSNPNHPLLKQLLEEAPGTYHHSMMVANLSANAVAEIGGQSLLTRVACYYHDIGKLKHANFFVENLPPGAENPHNFLLPSDSKQIIFGHVIDGAVVLEQNKMPQMVIDICRQHHGTTLMKFFYYKAKERNPDISEQEYRYPGPIPQTKEAAVVSIADSCEAAVRAMDHPTNEKINEFVTNLIHDRLLDGQLDDSGLTMKEIKIIQQSLVNGLCSTFHSRIKYPKMKSEAEEMKQEQERRDRNGN</sequence>
<dbReference type="Gene3D" id="1.10.3210.10">
    <property type="entry name" value="Hypothetical protein af1432"/>
    <property type="match status" value="1"/>
</dbReference>
<proteinExistence type="predicted"/>
<feature type="transmembrane region" description="Helical" evidence="2">
    <location>
        <begin position="425"/>
        <end position="445"/>
    </location>
</feature>
<feature type="transmembrane region" description="Helical" evidence="2">
    <location>
        <begin position="457"/>
        <end position="478"/>
    </location>
</feature>
<dbReference type="Pfam" id="PF07697">
    <property type="entry name" value="7TMR-HDED"/>
    <property type="match status" value="1"/>
</dbReference>
<feature type="transmembrane region" description="Helical" evidence="2">
    <location>
        <begin position="16"/>
        <end position="34"/>
    </location>
</feature>
<keyword evidence="5" id="KW-1185">Reference proteome</keyword>
<name>A0A1L8QVA8_9ENTE</name>
<keyword evidence="2" id="KW-1133">Transmembrane helix</keyword>
<feature type="transmembrane region" description="Helical" evidence="2">
    <location>
        <begin position="321"/>
        <end position="342"/>
    </location>
</feature>
<evidence type="ECO:0000256" key="2">
    <source>
        <dbReference type="SAM" id="Phobius"/>
    </source>
</evidence>
<dbReference type="SMART" id="SM00471">
    <property type="entry name" value="HDc"/>
    <property type="match status" value="1"/>
</dbReference>
<dbReference type="NCBIfam" id="TIGR00277">
    <property type="entry name" value="HDIG"/>
    <property type="match status" value="1"/>
</dbReference>
<dbReference type="STRING" id="328396.RU93_GL001427"/>
<dbReference type="Proteomes" id="UP000182149">
    <property type="component" value="Unassembled WGS sequence"/>
</dbReference>
<dbReference type="SUPFAM" id="SSF109604">
    <property type="entry name" value="HD-domain/PDEase-like"/>
    <property type="match status" value="1"/>
</dbReference>
<dbReference type="Pfam" id="PF07698">
    <property type="entry name" value="7TM-7TMR_HD"/>
    <property type="match status" value="1"/>
</dbReference>
<dbReference type="InterPro" id="IPR003607">
    <property type="entry name" value="HD/PDEase_dom"/>
</dbReference>
<dbReference type="PANTHER" id="PTHR36442:SF1">
    <property type="entry name" value="CYCLIC-DI-AMP PHOSPHODIESTERASE PGPH"/>
    <property type="match status" value="1"/>
</dbReference>
<organism evidence="4 5">
    <name type="scientific">Enterococcus aquimarinus</name>
    <dbReference type="NCBI Taxonomy" id="328396"/>
    <lineage>
        <taxon>Bacteria</taxon>
        <taxon>Bacillati</taxon>
        <taxon>Bacillota</taxon>
        <taxon>Bacilli</taxon>
        <taxon>Lactobacillales</taxon>
        <taxon>Enterococcaceae</taxon>
        <taxon>Enterococcus</taxon>
    </lineage>
</organism>
<dbReference type="CDD" id="cd00077">
    <property type="entry name" value="HDc"/>
    <property type="match status" value="1"/>
</dbReference>
<feature type="transmembrane region" description="Helical" evidence="2">
    <location>
        <begin position="288"/>
        <end position="309"/>
    </location>
</feature>
<feature type="domain" description="HD/PDEase" evidence="3">
    <location>
        <begin position="507"/>
        <end position="663"/>
    </location>
</feature>
<gene>
    <name evidence="4" type="ORF">RU93_GL001427</name>
</gene>
<dbReference type="InterPro" id="IPR011621">
    <property type="entry name" value="Metal-dep_PHydrolase_7TM_intra"/>
</dbReference>
<dbReference type="OrthoDB" id="9806952at2"/>
<dbReference type="AlphaFoldDB" id="A0A1L8QVA8"/>
<dbReference type="InterPro" id="IPR006675">
    <property type="entry name" value="HDIG_dom"/>
</dbReference>
<reference evidence="4 5" key="1">
    <citation type="submission" date="2014-12" db="EMBL/GenBank/DDBJ databases">
        <title>Draft genome sequences of 29 type strains of Enterococci.</title>
        <authorList>
            <person name="Zhong Z."/>
            <person name="Sun Z."/>
            <person name="Liu W."/>
            <person name="Zhang W."/>
            <person name="Zhang H."/>
        </authorList>
    </citation>
    <scope>NUCLEOTIDE SEQUENCE [LARGE SCALE GENOMIC DNA]</scope>
    <source>
        <strain evidence="4 5">DSM 17690</strain>
    </source>
</reference>
<dbReference type="PANTHER" id="PTHR36442">
    <property type="entry name" value="CYCLIC-DI-AMP PHOSPHODIESTERASE PGPH"/>
    <property type="match status" value="1"/>
</dbReference>
<dbReference type="InterPro" id="IPR011624">
    <property type="entry name" value="Metal-dep_PHydrolase_7TM_extra"/>
</dbReference>
<keyword evidence="2" id="KW-0812">Transmembrane</keyword>
<feature type="transmembrane region" description="Helical" evidence="2">
    <location>
        <begin position="348"/>
        <end position="367"/>
    </location>
</feature>
<evidence type="ECO:0000313" key="4">
    <source>
        <dbReference type="EMBL" id="OJG11432.1"/>
    </source>
</evidence>
<accession>A0A1L8QVA8</accession>
<evidence type="ECO:0000313" key="5">
    <source>
        <dbReference type="Proteomes" id="UP000182149"/>
    </source>
</evidence>
<comment type="caution">
    <text evidence="4">The sequence shown here is derived from an EMBL/GenBank/DDBJ whole genome shotgun (WGS) entry which is preliminary data.</text>
</comment>
<evidence type="ECO:0000256" key="1">
    <source>
        <dbReference type="SAM" id="MobiDB-lite"/>
    </source>
</evidence>
<protein>
    <submittedName>
        <fullName evidence="4">HD protein</fullName>
    </submittedName>
</protein>
<dbReference type="EMBL" id="JXKD01000003">
    <property type="protein sequence ID" value="OJG11432.1"/>
    <property type="molecule type" value="Genomic_DNA"/>
</dbReference>
<evidence type="ECO:0000259" key="3">
    <source>
        <dbReference type="SMART" id="SM00471"/>
    </source>
</evidence>
<dbReference type="InterPro" id="IPR006674">
    <property type="entry name" value="HD_domain"/>
</dbReference>